<evidence type="ECO:0000313" key="2">
    <source>
        <dbReference type="Proteomes" id="UP001589709"/>
    </source>
</evidence>
<reference evidence="1 2" key="1">
    <citation type="submission" date="2024-09" db="EMBL/GenBank/DDBJ databases">
        <authorList>
            <person name="Sun Q."/>
            <person name="Mori K."/>
        </authorList>
    </citation>
    <scope>NUCLEOTIDE SEQUENCE [LARGE SCALE GENOMIC DNA]</scope>
    <source>
        <strain evidence="1 2">JCM 6917</strain>
    </source>
</reference>
<organism evidence="1 2">
    <name type="scientific">Streptomyces cinereospinus</name>
    <dbReference type="NCBI Taxonomy" id="285561"/>
    <lineage>
        <taxon>Bacteria</taxon>
        <taxon>Bacillati</taxon>
        <taxon>Actinomycetota</taxon>
        <taxon>Actinomycetes</taxon>
        <taxon>Kitasatosporales</taxon>
        <taxon>Streptomycetaceae</taxon>
        <taxon>Streptomyces</taxon>
    </lineage>
</organism>
<dbReference type="RefSeq" id="WP_381341970.1">
    <property type="nucleotide sequence ID" value="NZ_JBHMCY010000005.1"/>
</dbReference>
<keyword evidence="2" id="KW-1185">Reference proteome</keyword>
<proteinExistence type="predicted"/>
<evidence type="ECO:0008006" key="3">
    <source>
        <dbReference type="Google" id="ProtNLM"/>
    </source>
</evidence>
<name>A0ABV5MV90_9ACTN</name>
<accession>A0ABV5MV90</accession>
<comment type="caution">
    <text evidence="1">The sequence shown here is derived from an EMBL/GenBank/DDBJ whole genome shotgun (WGS) entry which is preliminary data.</text>
</comment>
<dbReference type="Proteomes" id="UP001589709">
    <property type="component" value="Unassembled WGS sequence"/>
</dbReference>
<evidence type="ECO:0000313" key="1">
    <source>
        <dbReference type="EMBL" id="MFB9461935.1"/>
    </source>
</evidence>
<dbReference type="EMBL" id="JBHMCY010000005">
    <property type="protein sequence ID" value="MFB9461935.1"/>
    <property type="molecule type" value="Genomic_DNA"/>
</dbReference>
<protein>
    <recommendedName>
        <fullName evidence="3">DUF222 domain-containing protein</fullName>
    </recommendedName>
</protein>
<gene>
    <name evidence="1" type="ORF">ACFF45_04115</name>
</gene>
<sequence>MGTKALADAYRDLVAAAESITGSSPLADADRAQADWLLAHIALSDRALIDAARQVLVGHSAWIDNARAMSKSEIAKVLSATRHTERVDMVRRTARELLAVLDCTSDTAAEVTVRARLAGRNGAVVLDSDLPWGEVIRLRATEHIPGHAASLAAWASPTSAA</sequence>